<dbReference type="EMBL" id="AHBZ03000021">
    <property type="protein sequence ID" value="KAF7769686.1"/>
    <property type="molecule type" value="Genomic_DNA"/>
</dbReference>
<sequence length="347" mass="37523">MTESTINLLGTQYPLIQAPMAGVQDSKLAIAVSEAGGLGSVPCGMLSIEQIVHEIKMMESATNKPFNLNFFCHKPEPYDSIRQNKWQKRLQPYFTELGAEINSNDKQASRMPFSHDIADAIEPFKPQLISFHFGLPGKDLMQRIKGWGGKVISSATTAEEAAWLEANGADGIIAQGLEAGGHRGMFLSTSLSKQTTMTALLPQILSSVNLPVIAAGGITNNDEVKNALALGASAVQVGTAYLLCTEATTSDLHRDAIKNRERSETAVTNIFSGKPARGIINRAMKEVGLMSELAPGFPHTSIEMSQLRLHSQKLGRDDFIPLWCGENMESCSEACASVITKQLVYGL</sequence>
<dbReference type="SUPFAM" id="SSF51412">
    <property type="entry name" value="Inosine monophosphate dehydrogenase (IMPDH)"/>
    <property type="match status" value="1"/>
</dbReference>
<evidence type="ECO:0000256" key="9">
    <source>
        <dbReference type="ARBA" id="ARBA00031155"/>
    </source>
</evidence>
<protein>
    <recommendedName>
        <fullName evidence="11">Nitronate monooxygenase</fullName>
    </recommendedName>
    <alternativeName>
        <fullName evidence="9">Propionate 3-nitronate monooxygenase</fullName>
    </alternativeName>
</protein>
<dbReference type="PANTHER" id="PTHR42747:SF3">
    <property type="entry name" value="NITRONATE MONOOXYGENASE-RELATED"/>
    <property type="match status" value="1"/>
</dbReference>
<reference evidence="12" key="1">
    <citation type="journal article" date="2012" name="J. Bacteriol.">
        <title>Genome sequences of type strains of seven species of the marine bacterium Pseudoalteromonas.</title>
        <authorList>
            <person name="Xie B.B."/>
            <person name="Shu Y.L."/>
            <person name="Qin Q.L."/>
            <person name="Rong J.C."/>
            <person name="Zhang X.Y."/>
            <person name="Chen X.L."/>
            <person name="Shi M."/>
            <person name="He H.L."/>
            <person name="Zhou B.C."/>
            <person name="Zhang Y.Z."/>
        </authorList>
    </citation>
    <scope>NUCLEOTIDE SEQUENCE</scope>
    <source>
        <strain evidence="12">DSM 8771</strain>
    </source>
</reference>
<evidence type="ECO:0000256" key="6">
    <source>
        <dbReference type="ARBA" id="ARBA00022741"/>
    </source>
</evidence>
<evidence type="ECO:0000256" key="4">
    <source>
        <dbReference type="ARBA" id="ARBA00022630"/>
    </source>
</evidence>
<keyword evidence="5" id="KW-0288">FMN</keyword>
<evidence type="ECO:0000313" key="12">
    <source>
        <dbReference type="EMBL" id="KAF7769686.1"/>
    </source>
</evidence>
<evidence type="ECO:0000256" key="7">
    <source>
        <dbReference type="ARBA" id="ARBA00023002"/>
    </source>
</evidence>
<keyword evidence="3" id="KW-0216">Detoxification</keyword>
<accession>A0AAD4AHC8</accession>
<evidence type="ECO:0000256" key="5">
    <source>
        <dbReference type="ARBA" id="ARBA00022643"/>
    </source>
</evidence>
<keyword evidence="4" id="KW-0285">Flavoprotein</keyword>
<dbReference type="GO" id="GO:0018580">
    <property type="term" value="F:nitronate monooxygenase activity"/>
    <property type="evidence" value="ECO:0007669"/>
    <property type="project" value="InterPro"/>
</dbReference>
<evidence type="ECO:0000256" key="3">
    <source>
        <dbReference type="ARBA" id="ARBA00022575"/>
    </source>
</evidence>
<evidence type="ECO:0000256" key="2">
    <source>
        <dbReference type="ARBA" id="ARBA00009881"/>
    </source>
</evidence>
<comment type="catalytic activity">
    <reaction evidence="10">
        <text>3 propionate 3-nitronate + 3 O2 + H2O = 3 3-oxopropanoate + 2 nitrate + nitrite + H2O2 + 3 H(+)</text>
        <dbReference type="Rhea" id="RHEA:57332"/>
        <dbReference type="ChEBI" id="CHEBI:15377"/>
        <dbReference type="ChEBI" id="CHEBI:15378"/>
        <dbReference type="ChEBI" id="CHEBI:15379"/>
        <dbReference type="ChEBI" id="CHEBI:16240"/>
        <dbReference type="ChEBI" id="CHEBI:16301"/>
        <dbReference type="ChEBI" id="CHEBI:17632"/>
        <dbReference type="ChEBI" id="CHEBI:33190"/>
        <dbReference type="ChEBI" id="CHEBI:136067"/>
    </reaction>
</comment>
<dbReference type="InterPro" id="IPR013785">
    <property type="entry name" value="Aldolase_TIM"/>
</dbReference>
<organism evidence="12 13">
    <name type="scientific">Pseudoalteromonas citrea</name>
    <dbReference type="NCBI Taxonomy" id="43655"/>
    <lineage>
        <taxon>Bacteria</taxon>
        <taxon>Pseudomonadati</taxon>
        <taxon>Pseudomonadota</taxon>
        <taxon>Gammaproteobacteria</taxon>
        <taxon>Alteromonadales</taxon>
        <taxon>Pseudoalteromonadaceae</taxon>
        <taxon>Pseudoalteromonas</taxon>
    </lineage>
</organism>
<dbReference type="FunFam" id="3.20.20.70:FF:000154">
    <property type="entry name" value="Probable nitronate monooxygenase"/>
    <property type="match status" value="1"/>
</dbReference>
<gene>
    <name evidence="12" type="primary">npd</name>
    <name evidence="12" type="ORF">PCIT_a2566</name>
</gene>
<dbReference type="GO" id="GO:0009636">
    <property type="term" value="P:response to toxic substance"/>
    <property type="evidence" value="ECO:0007669"/>
    <property type="project" value="UniProtKB-KW"/>
</dbReference>
<name>A0AAD4AHC8_9GAMM</name>
<proteinExistence type="inferred from homology"/>
<reference evidence="12" key="2">
    <citation type="submission" date="2015-03" db="EMBL/GenBank/DDBJ databases">
        <title>Genome sequence of Pseudoalteromonas citrea.</title>
        <authorList>
            <person name="Xie B.-B."/>
            <person name="Rong J.-C."/>
            <person name="Qin Q.-L."/>
            <person name="Zhang Y.-Z."/>
        </authorList>
    </citation>
    <scope>NUCLEOTIDE SEQUENCE</scope>
    <source>
        <strain evidence="12">DSM 8771</strain>
    </source>
</reference>
<evidence type="ECO:0000313" key="13">
    <source>
        <dbReference type="Proteomes" id="UP000016487"/>
    </source>
</evidence>
<dbReference type="PANTHER" id="PTHR42747">
    <property type="entry name" value="NITRONATE MONOOXYGENASE-RELATED"/>
    <property type="match status" value="1"/>
</dbReference>
<dbReference type="CDD" id="cd04730">
    <property type="entry name" value="NPD_like"/>
    <property type="match status" value="1"/>
</dbReference>
<keyword evidence="8 12" id="KW-0503">Monooxygenase</keyword>
<keyword evidence="6" id="KW-0547">Nucleotide-binding</keyword>
<evidence type="ECO:0000256" key="1">
    <source>
        <dbReference type="ARBA" id="ARBA00001917"/>
    </source>
</evidence>
<comment type="caution">
    <text evidence="12">The sequence shown here is derived from an EMBL/GenBank/DDBJ whole genome shotgun (WGS) entry which is preliminary data.</text>
</comment>
<dbReference type="Pfam" id="PF03060">
    <property type="entry name" value="NMO"/>
    <property type="match status" value="1"/>
</dbReference>
<dbReference type="InterPro" id="IPR004136">
    <property type="entry name" value="NMO"/>
</dbReference>
<dbReference type="RefSeq" id="WP_010366793.1">
    <property type="nucleotide sequence ID" value="NZ_AHBZ03000021.1"/>
</dbReference>
<dbReference type="GO" id="GO:0000166">
    <property type="term" value="F:nucleotide binding"/>
    <property type="evidence" value="ECO:0007669"/>
    <property type="project" value="UniProtKB-KW"/>
</dbReference>
<evidence type="ECO:0000256" key="10">
    <source>
        <dbReference type="ARBA" id="ARBA00049401"/>
    </source>
</evidence>
<dbReference type="Proteomes" id="UP000016487">
    <property type="component" value="Unassembled WGS sequence"/>
</dbReference>
<comment type="cofactor">
    <cofactor evidence="1">
        <name>FMN</name>
        <dbReference type="ChEBI" id="CHEBI:58210"/>
    </cofactor>
</comment>
<evidence type="ECO:0000256" key="8">
    <source>
        <dbReference type="ARBA" id="ARBA00023033"/>
    </source>
</evidence>
<comment type="similarity">
    <text evidence="2">Belongs to the nitronate monooxygenase family. NMO class I subfamily.</text>
</comment>
<dbReference type="Gene3D" id="3.20.20.70">
    <property type="entry name" value="Aldolase class I"/>
    <property type="match status" value="1"/>
</dbReference>
<evidence type="ECO:0000256" key="11">
    <source>
        <dbReference type="ARBA" id="ARBA00067136"/>
    </source>
</evidence>
<dbReference type="AlphaFoldDB" id="A0AAD4AHC8"/>
<keyword evidence="7" id="KW-0560">Oxidoreductase</keyword>